<dbReference type="RefSeq" id="WP_081805016.1">
    <property type="nucleotide sequence ID" value="NZ_FONH01000012.1"/>
</dbReference>
<organism evidence="3 4">
    <name type="scientific">Dyella marensis</name>
    <dbReference type="NCBI Taxonomy" id="500610"/>
    <lineage>
        <taxon>Bacteria</taxon>
        <taxon>Pseudomonadati</taxon>
        <taxon>Pseudomonadota</taxon>
        <taxon>Gammaproteobacteria</taxon>
        <taxon>Lysobacterales</taxon>
        <taxon>Rhodanobacteraceae</taxon>
        <taxon>Dyella</taxon>
    </lineage>
</organism>
<dbReference type="AlphaFoldDB" id="A0A1I2HLR4"/>
<gene>
    <name evidence="3" type="ORF">SAMN02799615_03036</name>
</gene>
<evidence type="ECO:0000256" key="1">
    <source>
        <dbReference type="SAM" id="MobiDB-lite"/>
    </source>
</evidence>
<feature type="compositionally biased region" description="Low complexity" evidence="1">
    <location>
        <begin position="245"/>
        <end position="260"/>
    </location>
</feature>
<evidence type="ECO:0000313" key="4">
    <source>
        <dbReference type="Proteomes" id="UP000199477"/>
    </source>
</evidence>
<dbReference type="Gene3D" id="1.10.530.10">
    <property type="match status" value="1"/>
</dbReference>
<dbReference type="Proteomes" id="UP000199477">
    <property type="component" value="Unassembled WGS sequence"/>
</dbReference>
<dbReference type="SUPFAM" id="SSF53955">
    <property type="entry name" value="Lysozyme-like"/>
    <property type="match status" value="1"/>
</dbReference>
<sequence length="345" mass="35415">MLTGLEMMACQNLAVPAQVMQHVVNVESSSNPYAIGVVGGQLMRQPQNLDEAIATVQMLESKGYNYSVGLSQVNRANFGKYGLDTFEKAFSTCGNLEAGSRILAGCYASAGGDWGKAFSCYYSGNFTTGYRDGYVQKIFDSMGRGIRLASNSAPAAQAIPLQVQGQPQNVGRRVAPVVNTQIDDASYRVALRSVAIDTAASAAVNALAGRLGMQPAGSQAMPQGMPANGQAAPQGVANPNFAQTMQQAMPQQSAAQQQGSDQDDNQPIMAGIVGGAPAGNGAKPAAPDDGVFTPVVRGPNDRAPQAAAAAPAAAQAGVAGGNANRAPGSDRADLRQGGQDAAFVF</sequence>
<keyword evidence="4" id="KW-1185">Reference proteome</keyword>
<name>A0A1I2HLR4_9GAMM</name>
<reference evidence="4" key="1">
    <citation type="submission" date="2016-10" db="EMBL/GenBank/DDBJ databases">
        <authorList>
            <person name="Varghese N."/>
            <person name="Submissions S."/>
        </authorList>
    </citation>
    <scope>NUCLEOTIDE SEQUENCE [LARGE SCALE GENOMIC DNA]</scope>
    <source>
        <strain evidence="4">UNC178MFTsu3.1</strain>
    </source>
</reference>
<feature type="domain" description="Transglycosylase SLT" evidence="2">
    <location>
        <begin position="10"/>
        <end position="128"/>
    </location>
</feature>
<proteinExistence type="predicted"/>
<accession>A0A1I2HLR4</accession>
<feature type="compositionally biased region" description="Low complexity" evidence="1">
    <location>
        <begin position="302"/>
        <end position="327"/>
    </location>
</feature>
<feature type="compositionally biased region" description="Low complexity" evidence="1">
    <location>
        <begin position="279"/>
        <end position="290"/>
    </location>
</feature>
<dbReference type="InterPro" id="IPR008258">
    <property type="entry name" value="Transglycosylase_SLT_dom_1"/>
</dbReference>
<dbReference type="InterPro" id="IPR023346">
    <property type="entry name" value="Lysozyme-like_dom_sf"/>
</dbReference>
<evidence type="ECO:0000259" key="2">
    <source>
        <dbReference type="Pfam" id="PF01464"/>
    </source>
</evidence>
<feature type="region of interest" description="Disordered" evidence="1">
    <location>
        <begin position="245"/>
        <end position="345"/>
    </location>
</feature>
<protein>
    <submittedName>
        <fullName evidence="3">Type IV secretion system protein VirB1</fullName>
    </submittedName>
</protein>
<dbReference type="CDD" id="cd16892">
    <property type="entry name" value="LT_VirB1-like"/>
    <property type="match status" value="1"/>
</dbReference>
<dbReference type="Pfam" id="PF01464">
    <property type="entry name" value="SLT"/>
    <property type="match status" value="1"/>
</dbReference>
<dbReference type="EMBL" id="FONH01000012">
    <property type="protein sequence ID" value="SFF29716.1"/>
    <property type="molecule type" value="Genomic_DNA"/>
</dbReference>
<evidence type="ECO:0000313" key="3">
    <source>
        <dbReference type="EMBL" id="SFF29716.1"/>
    </source>
</evidence>
<dbReference type="STRING" id="500610.SAMN02799615_03036"/>